<dbReference type="RefSeq" id="WP_151842864.1">
    <property type="nucleotide sequence ID" value="NZ_CP061033.1"/>
</dbReference>
<accession>A0ABQ6VBL2</accession>
<dbReference type="PANTHER" id="PTHR33449">
    <property type="entry name" value="NUCLEOID-ASSOCIATED PROTEIN YBAB"/>
    <property type="match status" value="1"/>
</dbReference>
<evidence type="ECO:0000256" key="3">
    <source>
        <dbReference type="SAM" id="Coils"/>
    </source>
</evidence>
<evidence type="ECO:0000256" key="1">
    <source>
        <dbReference type="ARBA" id="ARBA00023125"/>
    </source>
</evidence>
<comment type="subcellular location">
    <subcellularLocation>
        <location evidence="2">Cytoplasm</location>
        <location evidence="2">Nucleoid</location>
    </subcellularLocation>
</comment>
<keyword evidence="5" id="KW-1185">Reference proteome</keyword>
<dbReference type="SUPFAM" id="SSF82607">
    <property type="entry name" value="YbaB-like"/>
    <property type="match status" value="1"/>
</dbReference>
<reference evidence="4 5" key="1">
    <citation type="submission" date="2019-10" db="EMBL/GenBank/DDBJ databases">
        <title>Corynebacterium sp novel species isolated from the respiratory tract of Marmot.</title>
        <authorList>
            <person name="Zhang G."/>
        </authorList>
    </citation>
    <scope>NUCLEOTIDE SEQUENCE [LARGE SCALE GENOMIC DNA]</scope>
    <source>
        <strain evidence="4 5">336</strain>
    </source>
</reference>
<dbReference type="EMBL" id="WBZJ01000004">
    <property type="protein sequence ID" value="KAB3519133.1"/>
    <property type="molecule type" value="Genomic_DNA"/>
</dbReference>
<dbReference type="PIRSF" id="PIRSF004555">
    <property type="entry name" value="UCP004555"/>
    <property type="match status" value="1"/>
</dbReference>
<keyword evidence="1 2" id="KW-0238">DNA-binding</keyword>
<comment type="similarity">
    <text evidence="2">Belongs to the YbaB/EbfC family.</text>
</comment>
<feature type="coiled-coil region" evidence="3">
    <location>
        <begin position="6"/>
        <end position="33"/>
    </location>
</feature>
<dbReference type="NCBIfam" id="TIGR00103">
    <property type="entry name" value="DNA_YbaB_EbfC"/>
    <property type="match status" value="1"/>
</dbReference>
<dbReference type="PANTHER" id="PTHR33449:SF1">
    <property type="entry name" value="NUCLEOID-ASSOCIATED PROTEIN YBAB"/>
    <property type="match status" value="1"/>
</dbReference>
<comment type="caution">
    <text evidence="4">The sequence shown here is derived from an EMBL/GenBank/DDBJ whole genome shotgun (WGS) entry which is preliminary data.</text>
</comment>
<evidence type="ECO:0000313" key="5">
    <source>
        <dbReference type="Proteomes" id="UP000436181"/>
    </source>
</evidence>
<dbReference type="Proteomes" id="UP000436181">
    <property type="component" value="Unassembled WGS sequence"/>
</dbReference>
<dbReference type="InterPro" id="IPR036894">
    <property type="entry name" value="YbaB-like_sf"/>
</dbReference>
<dbReference type="Gene3D" id="3.30.1310.10">
    <property type="entry name" value="Nucleoid-associated protein YbaB-like domain"/>
    <property type="match status" value="1"/>
</dbReference>
<organism evidence="4 5">
    <name type="scientific">Corynebacterium zhongnanshanii</name>
    <dbReference type="NCBI Taxonomy" id="2768834"/>
    <lineage>
        <taxon>Bacteria</taxon>
        <taxon>Bacillati</taxon>
        <taxon>Actinomycetota</taxon>
        <taxon>Actinomycetes</taxon>
        <taxon>Mycobacteriales</taxon>
        <taxon>Corynebacteriaceae</taxon>
        <taxon>Corynebacterium</taxon>
    </lineage>
</organism>
<dbReference type="HAMAP" id="MF_00274">
    <property type="entry name" value="DNA_YbaB_EbfC"/>
    <property type="match status" value="1"/>
</dbReference>
<dbReference type="Pfam" id="PF02575">
    <property type="entry name" value="YbaB_DNA_bd"/>
    <property type="match status" value="1"/>
</dbReference>
<proteinExistence type="inferred from homology"/>
<keyword evidence="3" id="KW-0175">Coiled coil</keyword>
<evidence type="ECO:0000256" key="2">
    <source>
        <dbReference type="HAMAP-Rule" id="MF_00274"/>
    </source>
</evidence>
<name>A0ABQ6VBL2_9CORY</name>
<dbReference type="InterPro" id="IPR004401">
    <property type="entry name" value="YbaB/EbfC"/>
</dbReference>
<comment type="function">
    <text evidence="2">Binds to DNA and alters its conformation. May be involved in regulation of gene expression, nucleoid organization and DNA protection.</text>
</comment>
<gene>
    <name evidence="4" type="ORF">F8377_08975</name>
</gene>
<evidence type="ECO:0000313" key="4">
    <source>
        <dbReference type="EMBL" id="KAB3519133.1"/>
    </source>
</evidence>
<sequence>MTQPDMQAIMQQAQQMQAQLQAAQEEILRSTVTGESGNGLVKIEMAGSGSINSLSIDPQVVDPNDVETLQDLVIGAFVDANKNLQSLAEEKMGPLSQGMNSLGL</sequence>
<protein>
    <recommendedName>
        <fullName evidence="2">Nucleoid-associated protein F8377_08975</fullName>
    </recommendedName>
</protein>
<keyword evidence="2" id="KW-0963">Cytoplasm</keyword>
<comment type="subunit">
    <text evidence="2">Homodimer.</text>
</comment>